<dbReference type="NCBIfam" id="TIGR00701">
    <property type="entry name" value="protoporphyrinogen oxidase HemJ"/>
    <property type="match status" value="1"/>
</dbReference>
<feature type="binding site" description="axial binding residue" evidence="14">
    <location>
        <position position="91"/>
    </location>
    <ligand>
        <name>heme</name>
        <dbReference type="ChEBI" id="CHEBI:30413"/>
    </ligand>
    <ligandPart>
        <name>Fe</name>
        <dbReference type="ChEBI" id="CHEBI:18248"/>
    </ligandPart>
</feature>
<dbReference type="Proteomes" id="UP001442494">
    <property type="component" value="Unassembled WGS sequence"/>
</dbReference>
<evidence type="ECO:0000313" key="16">
    <source>
        <dbReference type="Proteomes" id="UP001442494"/>
    </source>
</evidence>
<dbReference type="PANTHER" id="PTHR40255">
    <property type="entry name" value="UPF0093 MEMBRANE PROTEIN SLR1790"/>
    <property type="match status" value="1"/>
</dbReference>
<comment type="function">
    <text evidence="14">Catalyzes the oxidation of protoporphyrinogen IX to protoporphyrin IX.</text>
</comment>
<accession>A0ABV0JIA8</accession>
<dbReference type="HAMAP" id="MF_02239">
    <property type="entry name" value="HemJ"/>
    <property type="match status" value="1"/>
</dbReference>
<comment type="pathway">
    <text evidence="2 14">Porphyrin-containing compound metabolism; protoporphyrin-IX biosynthesis; protoporphyrin-IX from protoporphyrinogen-IX: step 1/1.</text>
</comment>
<keyword evidence="8 14" id="KW-0479">Metal-binding</keyword>
<name>A0ABV0JIA8_9CYAN</name>
<evidence type="ECO:0000256" key="12">
    <source>
        <dbReference type="ARBA" id="ARBA00023136"/>
    </source>
</evidence>
<evidence type="ECO:0000256" key="10">
    <source>
        <dbReference type="ARBA" id="ARBA00023002"/>
    </source>
</evidence>
<keyword evidence="10 14" id="KW-0560">Oxidoreductase</keyword>
<evidence type="ECO:0000256" key="9">
    <source>
        <dbReference type="ARBA" id="ARBA00022989"/>
    </source>
</evidence>
<evidence type="ECO:0000256" key="5">
    <source>
        <dbReference type="ARBA" id="ARBA00022475"/>
    </source>
</evidence>
<evidence type="ECO:0000256" key="2">
    <source>
        <dbReference type="ARBA" id="ARBA00005073"/>
    </source>
</evidence>
<evidence type="ECO:0000256" key="8">
    <source>
        <dbReference type="ARBA" id="ARBA00022723"/>
    </source>
</evidence>
<feature type="binding site" description="axial binding residue" evidence="14">
    <location>
        <position position="10"/>
    </location>
    <ligand>
        <name>heme</name>
        <dbReference type="ChEBI" id="CHEBI:30413"/>
    </ligand>
    <ligandPart>
        <name>Fe</name>
        <dbReference type="ChEBI" id="CHEBI:18248"/>
    </ligandPart>
</feature>
<dbReference type="Pfam" id="PF03653">
    <property type="entry name" value="UPF0093"/>
    <property type="match status" value="1"/>
</dbReference>
<dbReference type="InterPro" id="IPR005265">
    <property type="entry name" value="HemJ-like"/>
</dbReference>
<proteinExistence type="inferred from homology"/>
<keyword evidence="16" id="KW-1185">Reference proteome</keyword>
<dbReference type="RefSeq" id="WP_190427854.1">
    <property type="nucleotide sequence ID" value="NZ_JAMPKK010000002.1"/>
</dbReference>
<organism evidence="15 16">
    <name type="scientific">Funiculus sociatus GB2-A5</name>
    <dbReference type="NCBI Taxonomy" id="2933946"/>
    <lineage>
        <taxon>Bacteria</taxon>
        <taxon>Bacillati</taxon>
        <taxon>Cyanobacteriota</taxon>
        <taxon>Cyanophyceae</taxon>
        <taxon>Coleofasciculales</taxon>
        <taxon>Coleofasciculaceae</taxon>
        <taxon>Funiculus</taxon>
    </lineage>
</organism>
<keyword evidence="6 14" id="KW-0349">Heme</keyword>
<reference evidence="15 16" key="1">
    <citation type="submission" date="2022-04" db="EMBL/GenBank/DDBJ databases">
        <title>Positive selection, recombination, and allopatry shape intraspecific diversity of widespread and dominant cyanobacteria.</title>
        <authorList>
            <person name="Wei J."/>
            <person name="Shu W."/>
            <person name="Hu C."/>
        </authorList>
    </citation>
    <scope>NUCLEOTIDE SEQUENCE [LARGE SCALE GENOMIC DNA]</scope>
    <source>
        <strain evidence="15 16">GB2-A5</strain>
    </source>
</reference>
<feature type="transmembrane region" description="Helical" evidence="14">
    <location>
        <begin position="56"/>
        <end position="76"/>
    </location>
</feature>
<evidence type="ECO:0000256" key="13">
    <source>
        <dbReference type="ARBA" id="ARBA00048390"/>
    </source>
</evidence>
<keyword evidence="7 14" id="KW-0812">Transmembrane</keyword>
<keyword evidence="11 14" id="KW-0408">Iron</keyword>
<sequence length="195" mass="22415">MAYFWYKAFHIVGFVVWFAGLFYLVRLFIYHVEAGEQPEPAQTILKNQYQIMEKRLYKIITTPGMIVTVAMAIGIVTTEPEVLKQTWLHIKLGLVVVLIGYHHYCGRLLKQLAEDRCTWSSQQLRALNEAPTLLLVVIVLLAVFKNSLPLDITTWAVVGLIITMAATIQLYAKKRKRDQEKLQNEVPQQEAQQTI</sequence>
<evidence type="ECO:0000256" key="6">
    <source>
        <dbReference type="ARBA" id="ARBA00022617"/>
    </source>
</evidence>
<feature type="transmembrane region" description="Helical" evidence="14">
    <location>
        <begin position="6"/>
        <end position="25"/>
    </location>
</feature>
<dbReference type="EC" id="1.3.99.-" evidence="14"/>
<keyword evidence="12 14" id="KW-0472">Membrane</keyword>
<comment type="similarity">
    <text evidence="3 14">Belongs to the HemJ family.</text>
</comment>
<comment type="catalytic activity">
    <reaction evidence="13 14">
        <text>protoporphyrinogen IX + 3 A = protoporphyrin IX + 3 AH2</text>
        <dbReference type="Rhea" id="RHEA:62000"/>
        <dbReference type="ChEBI" id="CHEBI:13193"/>
        <dbReference type="ChEBI" id="CHEBI:17499"/>
        <dbReference type="ChEBI" id="CHEBI:57306"/>
        <dbReference type="ChEBI" id="CHEBI:57307"/>
    </reaction>
</comment>
<dbReference type="PANTHER" id="PTHR40255:SF1">
    <property type="entry name" value="PROTOPORPHYRINOGEN IX OXIDASE"/>
    <property type="match status" value="1"/>
</dbReference>
<evidence type="ECO:0000256" key="3">
    <source>
        <dbReference type="ARBA" id="ARBA00006501"/>
    </source>
</evidence>
<comment type="caution">
    <text evidence="15">The sequence shown here is derived from an EMBL/GenBank/DDBJ whole genome shotgun (WGS) entry which is preliminary data.</text>
</comment>
<evidence type="ECO:0000256" key="4">
    <source>
        <dbReference type="ARBA" id="ARBA00017504"/>
    </source>
</evidence>
<evidence type="ECO:0000256" key="7">
    <source>
        <dbReference type="ARBA" id="ARBA00022692"/>
    </source>
</evidence>
<protein>
    <recommendedName>
        <fullName evidence="4 14">Protoporphyrinogen IX oxidase</fullName>
        <shortName evidence="14">PPO</shortName>
        <ecNumber evidence="14">1.3.99.-</ecNumber>
    </recommendedName>
</protein>
<keyword evidence="9 14" id="KW-1133">Transmembrane helix</keyword>
<feature type="transmembrane region" description="Helical" evidence="14">
    <location>
        <begin position="152"/>
        <end position="172"/>
    </location>
</feature>
<evidence type="ECO:0000256" key="1">
    <source>
        <dbReference type="ARBA" id="ARBA00004651"/>
    </source>
</evidence>
<comment type="subunit">
    <text evidence="14">Homodimer.</text>
</comment>
<evidence type="ECO:0000313" key="15">
    <source>
        <dbReference type="EMBL" id="MEP0863179.1"/>
    </source>
</evidence>
<dbReference type="EMBL" id="JAMPKK010000002">
    <property type="protein sequence ID" value="MEP0863179.1"/>
    <property type="molecule type" value="Genomic_DNA"/>
</dbReference>
<feature type="transmembrane region" description="Helical" evidence="14">
    <location>
        <begin position="126"/>
        <end position="146"/>
    </location>
</feature>
<comment type="cofactor">
    <cofactor evidence="14">
        <name>heme b</name>
        <dbReference type="ChEBI" id="CHEBI:60344"/>
    </cofactor>
    <text evidence="14">Binds 1 heme b (iron(II)-protoporphyrin IX) group per subunit.</text>
</comment>
<comment type="subcellular location">
    <subcellularLocation>
        <location evidence="1 14">Cell membrane</location>
        <topology evidence="1 14">Multi-pass membrane protein</topology>
    </subcellularLocation>
</comment>
<evidence type="ECO:0000256" key="11">
    <source>
        <dbReference type="ARBA" id="ARBA00023004"/>
    </source>
</evidence>
<keyword evidence="5 14" id="KW-1003">Cell membrane</keyword>
<gene>
    <name evidence="15" type="primary">hemJ</name>
    <name evidence="15" type="ORF">NDI37_01695</name>
</gene>
<feature type="transmembrane region" description="Helical" evidence="14">
    <location>
        <begin position="88"/>
        <end position="105"/>
    </location>
</feature>
<evidence type="ECO:0000256" key="14">
    <source>
        <dbReference type="HAMAP-Rule" id="MF_02239"/>
    </source>
</evidence>